<feature type="domain" description="Helix-turn-helix" evidence="1">
    <location>
        <begin position="78"/>
        <end position="118"/>
    </location>
</feature>
<dbReference type="InterPro" id="IPR010093">
    <property type="entry name" value="SinI_DNA-bd"/>
</dbReference>
<sequence>MSDLDDLLRGPVALAVTRVLIRDLTVQRRNGQPVPPWAPALLDALVRAGGERVDVDRFASETRRGTVGPVLMSETRAPEAADQTGVSVQYVRKLARSGRIRCRRVGRDWLIDVDSLRNVLGRAS</sequence>
<name>A0A2N3YF07_9MICO</name>
<evidence type="ECO:0000313" key="2">
    <source>
        <dbReference type="EMBL" id="PKW25406.1"/>
    </source>
</evidence>
<keyword evidence="3" id="KW-1185">Reference proteome</keyword>
<proteinExistence type="predicted"/>
<dbReference type="RefSeq" id="WP_211283941.1">
    <property type="nucleotide sequence ID" value="NZ_PJNE01000001.1"/>
</dbReference>
<gene>
    <name evidence="2" type="ORF">ATL31_0194</name>
</gene>
<evidence type="ECO:0000313" key="3">
    <source>
        <dbReference type="Proteomes" id="UP000233781"/>
    </source>
</evidence>
<dbReference type="Pfam" id="PF12728">
    <property type="entry name" value="HTH_17"/>
    <property type="match status" value="1"/>
</dbReference>
<accession>A0A2N3YF07</accession>
<comment type="caution">
    <text evidence="2">The sequence shown here is derived from an EMBL/GenBank/DDBJ whole genome shotgun (WGS) entry which is preliminary data.</text>
</comment>
<protein>
    <submittedName>
        <fullName evidence="2">Excisionase family DNA binding protein</fullName>
    </submittedName>
</protein>
<dbReference type="NCBIfam" id="TIGR01764">
    <property type="entry name" value="excise"/>
    <property type="match status" value="1"/>
</dbReference>
<organism evidence="2 3">
    <name type="scientific">Phycicoccus duodecadis</name>
    <dbReference type="NCBI Taxonomy" id="173053"/>
    <lineage>
        <taxon>Bacteria</taxon>
        <taxon>Bacillati</taxon>
        <taxon>Actinomycetota</taxon>
        <taxon>Actinomycetes</taxon>
        <taxon>Micrococcales</taxon>
        <taxon>Intrasporangiaceae</taxon>
        <taxon>Phycicoccus</taxon>
    </lineage>
</organism>
<dbReference type="EMBL" id="PJNE01000001">
    <property type="protein sequence ID" value="PKW25406.1"/>
    <property type="molecule type" value="Genomic_DNA"/>
</dbReference>
<reference evidence="2 3" key="1">
    <citation type="submission" date="2017-12" db="EMBL/GenBank/DDBJ databases">
        <title>Sequencing the genomes of 1000 Actinobacteria strains.</title>
        <authorList>
            <person name="Klenk H.-P."/>
        </authorList>
    </citation>
    <scope>NUCLEOTIDE SEQUENCE [LARGE SCALE GENOMIC DNA]</scope>
    <source>
        <strain evidence="2 3">DSM 12806</strain>
    </source>
</reference>
<dbReference type="GO" id="GO:0003677">
    <property type="term" value="F:DNA binding"/>
    <property type="evidence" value="ECO:0007669"/>
    <property type="project" value="InterPro"/>
</dbReference>
<dbReference type="InterPro" id="IPR041657">
    <property type="entry name" value="HTH_17"/>
</dbReference>
<dbReference type="AlphaFoldDB" id="A0A2N3YF07"/>
<evidence type="ECO:0000259" key="1">
    <source>
        <dbReference type="Pfam" id="PF12728"/>
    </source>
</evidence>
<dbReference type="Proteomes" id="UP000233781">
    <property type="component" value="Unassembled WGS sequence"/>
</dbReference>